<sequence>MKKHFIAVCCSLFMASQLYAQPLYKNPKAPVKDRISNLISLMTLNEKIGQLCCPLGWEMYTKTDKGVIPSDLFKNQMQNKPIGSYWATLRADPWTRKTLVTGLSPKQAAEAINALQKYALKETRLGIPILFAEECAHGHMGIGTTVFSTSLGQASTWNPELIEEMGKVIAMECRLQGGNIGYGPILDLAREPRWSRMEETFGEDPVLIGVLGSAFVKGLQAKDQNGKAQFYSTLKHFAGYGIPQGGHNGGRAQIGQRELFSEHLAPFKMAVKAGAETVMTSYNSIDGVPSTSNSYLLKGILRNEWGFKGFVYSDLGSIEGVAGHRVAANVKEAAAKSLQAGTDMDLGGNAYGKNLEKALQENLISMADIDSAVSHVLRLKFEAGLFENPYMNPKDAAKIVRCDKHQSVAKEVARQGIVLLKNNQLLPLDKSIKSIAVIGPNADNIYNQLGDYTAPQERSNIKTVLDGIKKIVSPNTQVNYAKGCAIRDTSESDIASAVEAAKKSEVVVLVLGGSSARDFSTEYKETGAATVSDKKKEVLSDMECGEGYDRSSLDLLGDQEKLLQAMIETGKPLVVVYIEGRPLNMNTASEKAGALLTAWYPGQEGGTAIAEVLFGDYNPAGRLPVSIPRSVGQLPVYYSLGEQNSYVEGPSTPLYSFGYGLSYTTFEYSNLKIEQSGKDTFNVSCEVKNSGNREGDEVVQLYLRDNVASVSTPEIQLKKFSRIHLEKGETKKVEFTLNREDLSLYNQRMEFVAEPGTFTVMVGAASNKILLKDKFELK</sequence>
<dbReference type="STRING" id="1297750.SAMN05444405_10288"/>
<comment type="similarity">
    <text evidence="1">Belongs to the glycosyl hydrolase 3 family.</text>
</comment>
<evidence type="ECO:0000256" key="2">
    <source>
        <dbReference type="ARBA" id="ARBA00022801"/>
    </source>
</evidence>
<feature type="chain" id="PRO_5011957035" evidence="3">
    <location>
        <begin position="21"/>
        <end position="778"/>
    </location>
</feature>
<dbReference type="InterPro" id="IPR026891">
    <property type="entry name" value="Fn3-like"/>
</dbReference>
<evidence type="ECO:0000256" key="3">
    <source>
        <dbReference type="SAM" id="SignalP"/>
    </source>
</evidence>
<dbReference type="PANTHER" id="PTHR30620:SF123">
    <property type="entry name" value="BETA-XYLOSIDASE"/>
    <property type="match status" value="1"/>
</dbReference>
<dbReference type="SUPFAM" id="SSF52279">
    <property type="entry name" value="Beta-D-glucan exohydrolase, C-terminal domain"/>
    <property type="match status" value="1"/>
</dbReference>
<dbReference type="Gene3D" id="2.60.40.10">
    <property type="entry name" value="Immunoglobulins"/>
    <property type="match status" value="1"/>
</dbReference>
<proteinExistence type="inferred from homology"/>
<feature type="domain" description="Fibronectin type III-like" evidence="4">
    <location>
        <begin position="697"/>
        <end position="766"/>
    </location>
</feature>
<feature type="signal peptide" evidence="3">
    <location>
        <begin position="1"/>
        <end position="20"/>
    </location>
</feature>
<dbReference type="InterPro" id="IPR036881">
    <property type="entry name" value="Glyco_hydro_3_C_sf"/>
</dbReference>
<protein>
    <submittedName>
        <fullName evidence="5">Beta-glucosidase</fullName>
    </submittedName>
</protein>
<dbReference type="InterPro" id="IPR017853">
    <property type="entry name" value="GH"/>
</dbReference>
<dbReference type="PRINTS" id="PR00133">
    <property type="entry name" value="GLHYDRLASE3"/>
</dbReference>
<dbReference type="OrthoDB" id="9805821at2"/>
<reference evidence="6" key="1">
    <citation type="submission" date="2016-11" db="EMBL/GenBank/DDBJ databases">
        <authorList>
            <person name="Varghese N."/>
            <person name="Submissions S."/>
        </authorList>
    </citation>
    <scope>NUCLEOTIDE SEQUENCE [LARGE SCALE GENOMIC DNA]</scope>
    <source>
        <strain evidence="6">DSM 26991</strain>
    </source>
</reference>
<dbReference type="Proteomes" id="UP000184509">
    <property type="component" value="Unassembled WGS sequence"/>
</dbReference>
<evidence type="ECO:0000259" key="4">
    <source>
        <dbReference type="SMART" id="SM01217"/>
    </source>
</evidence>
<keyword evidence="3" id="KW-0732">Signal</keyword>
<dbReference type="AlphaFoldDB" id="A0A1M4UI99"/>
<dbReference type="Pfam" id="PF01915">
    <property type="entry name" value="Glyco_hydro_3_C"/>
    <property type="match status" value="1"/>
</dbReference>
<dbReference type="RefSeq" id="WP_073398904.1">
    <property type="nucleotide sequence ID" value="NZ_FQTV01000002.1"/>
</dbReference>
<organism evidence="5 6">
    <name type="scientific">Bacteroides luti</name>
    <dbReference type="NCBI Taxonomy" id="1297750"/>
    <lineage>
        <taxon>Bacteria</taxon>
        <taxon>Pseudomonadati</taxon>
        <taxon>Bacteroidota</taxon>
        <taxon>Bacteroidia</taxon>
        <taxon>Bacteroidales</taxon>
        <taxon>Bacteroidaceae</taxon>
        <taxon>Bacteroides</taxon>
    </lineage>
</organism>
<dbReference type="GO" id="GO:0008422">
    <property type="term" value="F:beta-glucosidase activity"/>
    <property type="evidence" value="ECO:0007669"/>
    <property type="project" value="UniProtKB-ARBA"/>
</dbReference>
<dbReference type="InterPro" id="IPR036962">
    <property type="entry name" value="Glyco_hydro_3_N_sf"/>
</dbReference>
<evidence type="ECO:0000313" key="5">
    <source>
        <dbReference type="EMBL" id="SHE56290.1"/>
    </source>
</evidence>
<gene>
    <name evidence="5" type="ORF">SAMN05444405_10288</name>
</gene>
<dbReference type="InterPro" id="IPR002772">
    <property type="entry name" value="Glyco_hydro_3_C"/>
</dbReference>
<accession>A0A1M4UI99</accession>
<dbReference type="PANTHER" id="PTHR30620">
    <property type="entry name" value="PERIPLASMIC BETA-GLUCOSIDASE-RELATED"/>
    <property type="match status" value="1"/>
</dbReference>
<dbReference type="SUPFAM" id="SSF51445">
    <property type="entry name" value="(Trans)glycosidases"/>
    <property type="match status" value="1"/>
</dbReference>
<dbReference type="FunFam" id="3.40.50.1700:FF:000009">
    <property type="entry name" value="Periplasmic beta-glucosidase"/>
    <property type="match status" value="1"/>
</dbReference>
<dbReference type="SMART" id="SM01217">
    <property type="entry name" value="Fn3_like"/>
    <property type="match status" value="1"/>
</dbReference>
<name>A0A1M4UI99_9BACE</name>
<dbReference type="Pfam" id="PF14310">
    <property type="entry name" value="Fn3-like"/>
    <property type="match status" value="1"/>
</dbReference>
<keyword evidence="2" id="KW-0378">Hydrolase</keyword>
<dbReference type="Gene3D" id="3.40.50.1700">
    <property type="entry name" value="Glycoside hydrolase family 3 C-terminal domain"/>
    <property type="match status" value="1"/>
</dbReference>
<keyword evidence="6" id="KW-1185">Reference proteome</keyword>
<dbReference type="InterPro" id="IPR001764">
    <property type="entry name" value="Glyco_hydro_3_N"/>
</dbReference>
<evidence type="ECO:0000256" key="1">
    <source>
        <dbReference type="ARBA" id="ARBA00005336"/>
    </source>
</evidence>
<evidence type="ECO:0000313" key="6">
    <source>
        <dbReference type="Proteomes" id="UP000184509"/>
    </source>
</evidence>
<dbReference type="GO" id="GO:0009251">
    <property type="term" value="P:glucan catabolic process"/>
    <property type="evidence" value="ECO:0007669"/>
    <property type="project" value="TreeGrafter"/>
</dbReference>
<dbReference type="EMBL" id="FQTV01000002">
    <property type="protein sequence ID" value="SHE56290.1"/>
    <property type="molecule type" value="Genomic_DNA"/>
</dbReference>
<dbReference type="FunFam" id="2.60.40.10:FF:000495">
    <property type="entry name" value="Periplasmic beta-glucosidase"/>
    <property type="match status" value="1"/>
</dbReference>
<dbReference type="InterPro" id="IPR051915">
    <property type="entry name" value="Cellulose_Degrad_GH3"/>
</dbReference>
<dbReference type="InterPro" id="IPR013783">
    <property type="entry name" value="Ig-like_fold"/>
</dbReference>
<dbReference type="Gene3D" id="3.20.20.300">
    <property type="entry name" value="Glycoside hydrolase, family 3, N-terminal domain"/>
    <property type="match status" value="1"/>
</dbReference>
<dbReference type="Pfam" id="PF00933">
    <property type="entry name" value="Glyco_hydro_3"/>
    <property type="match status" value="1"/>
</dbReference>